<reference evidence="3" key="1">
    <citation type="submission" date="2016-10" db="EMBL/GenBank/DDBJ databases">
        <authorList>
            <person name="Varghese N."/>
            <person name="Submissions S."/>
        </authorList>
    </citation>
    <scope>NUCLEOTIDE SEQUENCE [LARGE SCALE GENOMIC DNA]</scope>
    <source>
        <strain evidence="3">Z-7934</strain>
    </source>
</reference>
<dbReference type="STRING" id="69895.SAMN05192551_101729"/>
<dbReference type="InterPro" id="IPR038062">
    <property type="entry name" value="ScdA-like_N_sf"/>
</dbReference>
<dbReference type="AlphaFoldDB" id="A0A1I3BCS0"/>
<proteinExistence type="predicted"/>
<keyword evidence="3" id="KW-1185">Reference proteome</keyword>
<dbReference type="EMBL" id="FOQA01000001">
    <property type="protein sequence ID" value="SFH60097.1"/>
    <property type="molecule type" value="Genomic_DNA"/>
</dbReference>
<dbReference type="NCBIfam" id="TIGR03980">
    <property type="entry name" value="prismane_assoc"/>
    <property type="match status" value="1"/>
</dbReference>
<dbReference type="Pfam" id="PF08984">
    <property type="entry name" value="DUF1858"/>
    <property type="match status" value="1"/>
</dbReference>
<sequence length="65" mass="7058">MMSVKKTMTIGEILRKDPQYATKLMQFGMGCIGCPSAQTESLEEAALVHGVDADRLVDALNKEDA</sequence>
<evidence type="ECO:0000313" key="2">
    <source>
        <dbReference type="EMBL" id="SFH60097.1"/>
    </source>
</evidence>
<protein>
    <submittedName>
        <fullName evidence="2">Hybrid cluster protein-associated redox disulfide domain-containing protein</fullName>
    </submittedName>
</protein>
<dbReference type="Gene3D" id="1.10.3910.10">
    <property type="entry name" value="SP0561-like"/>
    <property type="match status" value="1"/>
</dbReference>
<accession>A0A1I3BCS0</accession>
<dbReference type="PANTHER" id="PTHR39341">
    <property type="entry name" value="BSL7085 PROTEIN"/>
    <property type="match status" value="1"/>
</dbReference>
<gene>
    <name evidence="2" type="ORF">SAMN05192551_101729</name>
</gene>
<evidence type="ECO:0000313" key="3">
    <source>
        <dbReference type="Proteomes" id="UP000199287"/>
    </source>
</evidence>
<dbReference type="InterPro" id="IPR015077">
    <property type="entry name" value="DUF1858"/>
</dbReference>
<feature type="domain" description="DUF1858" evidence="1">
    <location>
        <begin position="6"/>
        <end position="57"/>
    </location>
</feature>
<dbReference type="PANTHER" id="PTHR39341:SF1">
    <property type="entry name" value="DUF1858 DOMAIN-CONTAINING PROTEIN"/>
    <property type="match status" value="1"/>
</dbReference>
<organism evidence="2 3">
    <name type="scientific">Tindallia magadiensis</name>
    <dbReference type="NCBI Taxonomy" id="69895"/>
    <lineage>
        <taxon>Bacteria</taxon>
        <taxon>Bacillati</taxon>
        <taxon>Bacillota</taxon>
        <taxon>Clostridia</taxon>
        <taxon>Peptostreptococcales</taxon>
        <taxon>Tindalliaceae</taxon>
        <taxon>Tindallia</taxon>
    </lineage>
</organism>
<dbReference type="SUPFAM" id="SSF140683">
    <property type="entry name" value="SP0561-like"/>
    <property type="match status" value="1"/>
</dbReference>
<name>A0A1I3BCS0_9FIRM</name>
<dbReference type="InterPro" id="IPR023883">
    <property type="entry name" value="CHP03980_redox-disulphide"/>
</dbReference>
<evidence type="ECO:0000259" key="1">
    <source>
        <dbReference type="Pfam" id="PF08984"/>
    </source>
</evidence>
<dbReference type="Proteomes" id="UP000199287">
    <property type="component" value="Unassembled WGS sequence"/>
</dbReference>